<gene>
    <name evidence="2" type="ORF">F0344_08045</name>
</gene>
<dbReference type="RefSeq" id="WP_185298125.1">
    <property type="nucleotide sequence ID" value="NZ_CP045702.1"/>
</dbReference>
<dbReference type="AlphaFoldDB" id="A0A7G7BGV5"/>
<feature type="domain" description="DUF5655" evidence="1">
    <location>
        <begin position="184"/>
        <end position="288"/>
    </location>
</feature>
<reference evidence="3" key="1">
    <citation type="submission" date="2019-10" db="EMBL/GenBank/DDBJ databases">
        <title>Antimicrobial potential of Antarctic Bacteria.</title>
        <authorList>
            <person name="Benaud N."/>
            <person name="Edwards R.J."/>
            <person name="Ferrari B.C."/>
        </authorList>
    </citation>
    <scope>NUCLEOTIDE SEQUENCE [LARGE SCALE GENOMIC DNA]</scope>
    <source>
        <strain evidence="3">NBSH44</strain>
    </source>
</reference>
<dbReference type="InterPro" id="IPR011856">
    <property type="entry name" value="tRNA_endonuc-like_dom_sf"/>
</dbReference>
<dbReference type="InterPro" id="IPR043714">
    <property type="entry name" value="DUF5655"/>
</dbReference>
<dbReference type="Pfam" id="PF18899">
    <property type="entry name" value="DUF5655"/>
    <property type="match status" value="1"/>
</dbReference>
<keyword evidence="3" id="KW-1185">Reference proteome</keyword>
<sequence length="291" mass="32346">MSGLKLFNTKSGVTEVTPRLADVEADVQSLVEAHMETLLGVRFLASEYSTGPVHGGRIDSLGLDENGSPVIVEYKRGVDAGVINQGLFYLSWLVDHRREFEHLVRDRLGVTAAAQVLWSGPRLICIAGDFTRYDVHAVREHRRSIDLVRYRLFGSELLGLETVASVSVRTPTARRAQRQTLVGGRSEPMDELVRAVDEALLGLGNGVNRIQRKQYRAYQRLRNFACVCPPQRSKLLVYLKADPKAVDLIPGFTRNVTGLGHHGTGDLEVQLRTPRDVERAEDLFRASYAAA</sequence>
<evidence type="ECO:0000313" key="2">
    <source>
        <dbReference type="EMBL" id="QNE74570.1"/>
    </source>
</evidence>
<dbReference type="Proteomes" id="UP000515307">
    <property type="component" value="Chromosome"/>
</dbReference>
<dbReference type="GO" id="GO:0003676">
    <property type="term" value="F:nucleic acid binding"/>
    <property type="evidence" value="ECO:0007669"/>
    <property type="project" value="InterPro"/>
</dbReference>
<evidence type="ECO:0000313" key="3">
    <source>
        <dbReference type="Proteomes" id="UP000515307"/>
    </source>
</evidence>
<dbReference type="Gene3D" id="3.40.1350.10">
    <property type="match status" value="1"/>
</dbReference>
<protein>
    <submittedName>
        <fullName evidence="2">DUF91 domain-containing protein</fullName>
    </submittedName>
</protein>
<dbReference type="EMBL" id="CP045702">
    <property type="protein sequence ID" value="QNE74570.1"/>
    <property type="molecule type" value="Genomic_DNA"/>
</dbReference>
<proteinExistence type="predicted"/>
<name>A0A7G7BGV5_9ACTN</name>
<organism evidence="2 3">
    <name type="scientific">Streptomyces finlayi</name>
    <dbReference type="NCBI Taxonomy" id="67296"/>
    <lineage>
        <taxon>Bacteria</taxon>
        <taxon>Bacillati</taxon>
        <taxon>Actinomycetota</taxon>
        <taxon>Actinomycetes</taxon>
        <taxon>Kitasatosporales</taxon>
        <taxon>Streptomycetaceae</taxon>
        <taxon>Streptomyces</taxon>
    </lineage>
</organism>
<accession>A0A7G7BGV5</accession>
<evidence type="ECO:0000259" key="1">
    <source>
        <dbReference type="Pfam" id="PF18899"/>
    </source>
</evidence>
<dbReference type="KEGG" id="sfiy:F0344_08045"/>